<reference evidence="6" key="1">
    <citation type="journal article" date="2023" name="Int. J. Syst. Evol. Microbiol.">
        <title>Mesoterricola silvestris gen. nov., sp. nov., Mesoterricola sediminis sp. nov., Geothrix oryzae sp. nov., Geothrix edaphica sp. nov., Geothrix rubra sp. nov., and Geothrix limicola sp. nov., six novel members of Acidobacteriota isolated from soils.</title>
        <authorList>
            <person name="Itoh H."/>
            <person name="Sugisawa Y."/>
            <person name="Mise K."/>
            <person name="Xu Z."/>
            <person name="Kuniyasu M."/>
            <person name="Ushijima N."/>
            <person name="Kawano K."/>
            <person name="Kobayashi E."/>
            <person name="Shiratori Y."/>
            <person name="Masuda Y."/>
            <person name="Senoo K."/>
        </authorList>
    </citation>
    <scope>NUCLEOTIDE SEQUENCE [LARGE SCALE GENOMIC DNA]</scope>
    <source>
        <strain evidence="6">Red222</strain>
    </source>
</reference>
<protein>
    <recommendedName>
        <fullName evidence="1">peptidylprolyl isomerase</fullName>
        <ecNumber evidence="1">5.2.1.8</ecNumber>
    </recommendedName>
</protein>
<evidence type="ECO:0000313" key="5">
    <source>
        <dbReference type="EMBL" id="BDU69580.1"/>
    </source>
</evidence>
<keyword evidence="2" id="KW-0697">Rotamase</keyword>
<evidence type="ECO:0000256" key="2">
    <source>
        <dbReference type="ARBA" id="ARBA00023110"/>
    </source>
</evidence>
<dbReference type="Gene3D" id="2.40.100.10">
    <property type="entry name" value="Cyclophilin-like"/>
    <property type="match status" value="1"/>
</dbReference>
<dbReference type="PANTHER" id="PTHR45625:SF4">
    <property type="entry name" value="PEPTIDYLPROLYL ISOMERASE DOMAIN AND WD REPEAT-CONTAINING PROTEIN 1"/>
    <property type="match status" value="1"/>
</dbReference>
<dbReference type="InterPro" id="IPR002130">
    <property type="entry name" value="Cyclophilin-type_PPIase_dom"/>
</dbReference>
<keyword evidence="6" id="KW-1185">Reference proteome</keyword>
<dbReference type="SUPFAM" id="SSF50891">
    <property type="entry name" value="Cyclophilin-like"/>
    <property type="match status" value="1"/>
</dbReference>
<proteinExistence type="predicted"/>
<dbReference type="InterPro" id="IPR029000">
    <property type="entry name" value="Cyclophilin-like_dom_sf"/>
</dbReference>
<evidence type="ECO:0000256" key="1">
    <source>
        <dbReference type="ARBA" id="ARBA00013194"/>
    </source>
</evidence>
<evidence type="ECO:0000256" key="3">
    <source>
        <dbReference type="ARBA" id="ARBA00023235"/>
    </source>
</evidence>
<name>A0ABM8DRQ0_9BACT</name>
<dbReference type="EC" id="5.2.1.8" evidence="1"/>
<dbReference type="PROSITE" id="PS50072">
    <property type="entry name" value="CSA_PPIASE_2"/>
    <property type="match status" value="1"/>
</dbReference>
<dbReference type="RefSeq" id="WP_286353303.1">
    <property type="nucleotide sequence ID" value="NZ_AP027079.1"/>
</dbReference>
<evidence type="ECO:0000313" key="6">
    <source>
        <dbReference type="Proteomes" id="UP001242010"/>
    </source>
</evidence>
<evidence type="ECO:0000259" key="4">
    <source>
        <dbReference type="PROSITE" id="PS50072"/>
    </source>
</evidence>
<organism evidence="5 6">
    <name type="scientific">Geothrix oryzae</name>
    <dbReference type="NCBI Taxonomy" id="2927975"/>
    <lineage>
        <taxon>Bacteria</taxon>
        <taxon>Pseudomonadati</taxon>
        <taxon>Acidobacteriota</taxon>
        <taxon>Holophagae</taxon>
        <taxon>Holophagales</taxon>
        <taxon>Holophagaceae</taxon>
        <taxon>Geothrix</taxon>
    </lineage>
</organism>
<dbReference type="InterPro" id="IPR044666">
    <property type="entry name" value="Cyclophilin_A-like"/>
</dbReference>
<sequence>MKSPAPVLLLSVSLIAQGPRFTVRDAIQAEWLRQPLSFTEEQTKALPPADRTRLGRTLQRIGAPGGPALLPPELDKPTLGLWEAQAATARTPQQRFTALFFLNRLKSPKALMALAGLSPADAQTWPKHLHLEAALATARLNGSEASPELLAFLDAMRKVGKVDPVRAQAARLRLMMAGKEAGLLPPVKATPGSLLALMDAWNRAPWPQRRDLALSAFSSLSPQSPAWPRLGLVPPSQEVLNRSCVGLLSRLAEGVPSPAPAEAFQVSGTPWPCSAHPLALWYGFQALAKVEIPLPGLRPALAQAPPLGASSPLLLGVLLPALRRQDPQQADRVRAQLLEGPGAIPRAAAIEDLPAAPEDLAALTQCTWRDDQFETQQTLIHSYARWKMAPEDQKAQLQPWLQHPNWTCRWEAYQALLKLDPRTPWPGAPNPTAADQAILDEAIRLAERGKPVRLRLSLNGKRRLTLRLDPRVAPMNVANLVLLARKGYFNGRLVPRVVPDFVVQMGSPVDTMDGGPGHTVRCENSLDWYGPGSVGMALSGKDTGGSQFFITTNATPHLTGRYTRLGEVEDPDRALKILDDMDLGAKILSITVLEP</sequence>
<dbReference type="Proteomes" id="UP001242010">
    <property type="component" value="Chromosome"/>
</dbReference>
<keyword evidence="3" id="KW-0413">Isomerase</keyword>
<accession>A0ABM8DRQ0</accession>
<dbReference type="PANTHER" id="PTHR45625">
    <property type="entry name" value="PEPTIDYL-PROLYL CIS-TRANS ISOMERASE-RELATED"/>
    <property type="match status" value="1"/>
</dbReference>
<gene>
    <name evidence="5" type="ORF">GETHOR_16810</name>
</gene>
<dbReference type="PRINTS" id="PR00153">
    <property type="entry name" value="CSAPPISMRASE"/>
</dbReference>
<dbReference type="EMBL" id="AP027079">
    <property type="protein sequence ID" value="BDU69580.1"/>
    <property type="molecule type" value="Genomic_DNA"/>
</dbReference>
<dbReference type="CDD" id="cd00317">
    <property type="entry name" value="cyclophilin"/>
    <property type="match status" value="1"/>
</dbReference>
<feature type="domain" description="PPIase cyclophilin-type" evidence="4">
    <location>
        <begin position="463"/>
        <end position="582"/>
    </location>
</feature>
<dbReference type="Pfam" id="PF00160">
    <property type="entry name" value="Pro_isomerase"/>
    <property type="match status" value="1"/>
</dbReference>